<dbReference type="InterPro" id="IPR051287">
    <property type="entry name" value="TCR_variable_region"/>
</dbReference>
<dbReference type="Gene3D" id="2.60.40.10">
    <property type="entry name" value="Immunoglobulins"/>
    <property type="match status" value="1"/>
</dbReference>
<dbReference type="FunCoup" id="A0A8I6GLX1">
    <property type="interactions" value="402"/>
</dbReference>
<protein>
    <recommendedName>
        <fullName evidence="7">Ig-like domain-containing protein</fullName>
    </recommendedName>
</protein>
<keyword evidence="3" id="KW-1064">Adaptive immunity</keyword>
<evidence type="ECO:0000313" key="10">
    <source>
        <dbReference type="RGD" id="150340874"/>
    </source>
</evidence>
<dbReference type="PROSITE" id="PS50835">
    <property type="entry name" value="IG_LIKE"/>
    <property type="match status" value="1"/>
</dbReference>
<dbReference type="OMA" id="YSECKGE"/>
<keyword evidence="5" id="KW-0393">Immunoglobulin domain</keyword>
<dbReference type="InterPro" id="IPR013106">
    <property type="entry name" value="Ig_V-set"/>
</dbReference>
<reference evidence="8" key="2">
    <citation type="submission" date="2025-08" db="UniProtKB">
        <authorList>
            <consortium name="Ensembl"/>
        </authorList>
    </citation>
    <scope>IDENTIFICATION</scope>
    <source>
        <strain evidence="8">Brown Norway</strain>
    </source>
</reference>
<dbReference type="PANTHER" id="PTHR19367:SF42">
    <property type="entry name" value="T CELL RECEPTOR ALPHA VARIABLE 18"/>
    <property type="match status" value="1"/>
</dbReference>
<keyword evidence="4" id="KW-0675">Receptor</keyword>
<dbReference type="GO" id="GO:0042101">
    <property type="term" value="C:T cell receptor complex"/>
    <property type="evidence" value="ECO:0007669"/>
    <property type="project" value="UniProtKB-KW"/>
</dbReference>
<dbReference type="Pfam" id="PF07686">
    <property type="entry name" value="V-set"/>
    <property type="match status" value="1"/>
</dbReference>
<reference evidence="8" key="3">
    <citation type="submission" date="2025-09" db="UniProtKB">
        <authorList>
            <consortium name="Ensembl"/>
        </authorList>
    </citation>
    <scope>IDENTIFICATION</scope>
    <source>
        <strain evidence="8">Brown Norway</strain>
    </source>
</reference>
<reference evidence="8" key="1">
    <citation type="submission" date="2024-01" db="EMBL/GenBank/DDBJ databases">
        <title>GRCr8: a new rat reference genome assembly contstructed from accurate long reads and long range scaffolding.</title>
        <authorList>
            <person name="Doris P.A."/>
            <person name="Kalbfleisch T."/>
            <person name="Li K."/>
            <person name="Howe K."/>
            <person name="Wood J."/>
        </authorList>
    </citation>
    <scope>NUCLEOTIDE SEQUENCE [LARGE SCALE GENOMIC DNA]</scope>
    <source>
        <strain evidence="8">Brown Norway</strain>
    </source>
</reference>
<evidence type="ECO:0000259" key="7">
    <source>
        <dbReference type="PROSITE" id="PS50835"/>
    </source>
</evidence>
<evidence type="ECO:0000256" key="3">
    <source>
        <dbReference type="ARBA" id="ARBA00023130"/>
    </source>
</evidence>
<dbReference type="InterPro" id="IPR003599">
    <property type="entry name" value="Ig_sub"/>
</dbReference>
<dbReference type="AGR" id="RGD:150340874"/>
<evidence type="ECO:0000256" key="6">
    <source>
        <dbReference type="ARBA" id="ARBA00043266"/>
    </source>
</evidence>
<evidence type="ECO:0000256" key="5">
    <source>
        <dbReference type="ARBA" id="ARBA00023319"/>
    </source>
</evidence>
<name>A0A8I6GLX1_RAT</name>
<keyword evidence="6" id="KW-1279">T cell receptor</keyword>
<dbReference type="InterPro" id="IPR036179">
    <property type="entry name" value="Ig-like_dom_sf"/>
</dbReference>
<organism evidence="8 9">
    <name type="scientific">Rattus norvegicus</name>
    <name type="common">Rat</name>
    <dbReference type="NCBI Taxonomy" id="10116"/>
    <lineage>
        <taxon>Eukaryota</taxon>
        <taxon>Metazoa</taxon>
        <taxon>Chordata</taxon>
        <taxon>Craniata</taxon>
        <taxon>Vertebrata</taxon>
        <taxon>Euteleostomi</taxon>
        <taxon>Mammalia</taxon>
        <taxon>Eutheria</taxon>
        <taxon>Euarchontoglires</taxon>
        <taxon>Glires</taxon>
        <taxon>Rodentia</taxon>
        <taxon>Myomorpha</taxon>
        <taxon>Muroidea</taxon>
        <taxon>Muridae</taxon>
        <taxon>Murinae</taxon>
        <taxon>Rattus</taxon>
    </lineage>
</organism>
<keyword evidence="9" id="KW-1185">Reference proteome</keyword>
<dbReference type="Ensembl" id="ENSRNOT00000098289.2">
    <property type="protein sequence ID" value="ENSRNOP00000096068.2"/>
    <property type="gene ID" value="ENSRNOG00000076395.1"/>
</dbReference>
<dbReference type="GeneTree" id="ENSGT00940000163502"/>
<evidence type="ECO:0000256" key="2">
    <source>
        <dbReference type="ARBA" id="ARBA00022859"/>
    </source>
</evidence>
<sequence length="157" mass="18061">GNSIFWRLQDNCTYELTEVDKPCKRSGRSNGDSVTQTEGRVLVTEGSHVVLNCTYQTTYSNPSVFWYVQYLNEAPRILLWSFTDNKRTEHEGFHATLHKNNRSFHLQKPSAQLSDSALYYCALSDTVRETAGEAAHEPRVQECWGLRVSVREHKSFQ</sequence>
<keyword evidence="1" id="KW-0732">Signal</keyword>
<dbReference type="InterPro" id="IPR007110">
    <property type="entry name" value="Ig-like_dom"/>
</dbReference>
<gene>
    <name evidence="10" type="primary">ENSRNOG00000067301</name>
</gene>
<dbReference type="PANTHER" id="PTHR19367">
    <property type="entry name" value="T-CELL RECEPTOR ALPHA CHAIN V REGION"/>
    <property type="match status" value="1"/>
</dbReference>
<accession>A0A8I6GLX1</accession>
<evidence type="ECO:0000313" key="9">
    <source>
        <dbReference type="Proteomes" id="UP000002494"/>
    </source>
</evidence>
<dbReference type="RGD" id="150340874">
    <property type="gene designation" value="ENSRNOG00000067301"/>
</dbReference>
<evidence type="ECO:0000256" key="1">
    <source>
        <dbReference type="ARBA" id="ARBA00022729"/>
    </source>
</evidence>
<feature type="domain" description="Ig-like" evidence="7">
    <location>
        <begin position="32"/>
        <end position="141"/>
    </location>
</feature>
<dbReference type="SMART" id="SM00409">
    <property type="entry name" value="IG"/>
    <property type="match status" value="1"/>
</dbReference>
<dbReference type="Proteomes" id="UP000002494">
    <property type="component" value="Chromosome 15"/>
</dbReference>
<evidence type="ECO:0000313" key="8">
    <source>
        <dbReference type="Ensembl" id="ENSRNOP00000096068.2"/>
    </source>
</evidence>
<dbReference type="GO" id="GO:0002250">
    <property type="term" value="P:adaptive immune response"/>
    <property type="evidence" value="ECO:0007669"/>
    <property type="project" value="UniProtKB-KW"/>
</dbReference>
<evidence type="ECO:0000256" key="4">
    <source>
        <dbReference type="ARBA" id="ARBA00023170"/>
    </source>
</evidence>
<dbReference type="AlphaFoldDB" id="A0A8I6GLX1"/>
<dbReference type="InterPro" id="IPR013783">
    <property type="entry name" value="Ig-like_fold"/>
</dbReference>
<dbReference type="SUPFAM" id="SSF48726">
    <property type="entry name" value="Immunoglobulin"/>
    <property type="match status" value="1"/>
</dbReference>
<keyword evidence="2" id="KW-0391">Immunity</keyword>
<proteinExistence type="predicted"/>